<dbReference type="EMBL" id="HACA01020617">
    <property type="protein sequence ID" value="CDW37978.1"/>
    <property type="molecule type" value="Transcribed_RNA"/>
</dbReference>
<dbReference type="Pfam" id="PF23055">
    <property type="entry name" value="DUF7041"/>
    <property type="match status" value="1"/>
</dbReference>
<gene>
    <name evidence="2" type="primary">Dyak\GE11372</name>
</gene>
<dbReference type="AlphaFoldDB" id="A0A0K2UIE5"/>
<organism evidence="2">
    <name type="scientific">Lepeophtheirus salmonis</name>
    <name type="common">Salmon louse</name>
    <name type="synonym">Caligus salmonis</name>
    <dbReference type="NCBI Taxonomy" id="72036"/>
    <lineage>
        <taxon>Eukaryota</taxon>
        <taxon>Metazoa</taxon>
        <taxon>Ecdysozoa</taxon>
        <taxon>Arthropoda</taxon>
        <taxon>Crustacea</taxon>
        <taxon>Multicrustacea</taxon>
        <taxon>Hexanauplia</taxon>
        <taxon>Copepoda</taxon>
        <taxon>Siphonostomatoida</taxon>
        <taxon>Caligidae</taxon>
        <taxon>Lepeophtheirus</taxon>
    </lineage>
</organism>
<name>A0A0K2UIE5_LEPSM</name>
<evidence type="ECO:0000313" key="2">
    <source>
        <dbReference type="EMBL" id="CDW37978.1"/>
    </source>
</evidence>
<proteinExistence type="predicted"/>
<sequence>MPKLVTRTFNYQGWISTTKQPTVLYPSFFHTKQPSLLFGQAERQFRVKGIAEKETKYDYICLSLDDITASRVAPLIRNPPKDPYFTITGGLLDIY</sequence>
<evidence type="ECO:0000259" key="1">
    <source>
        <dbReference type="Pfam" id="PF23055"/>
    </source>
</evidence>
<feature type="domain" description="DUF7041" evidence="1">
    <location>
        <begin position="29"/>
        <end position="87"/>
    </location>
</feature>
<reference evidence="2" key="1">
    <citation type="submission" date="2014-05" db="EMBL/GenBank/DDBJ databases">
        <authorList>
            <person name="Chronopoulou M."/>
        </authorList>
    </citation>
    <scope>NUCLEOTIDE SEQUENCE</scope>
    <source>
        <tissue evidence="2">Whole organism</tissue>
    </source>
</reference>
<dbReference type="InterPro" id="IPR055469">
    <property type="entry name" value="DUF7041"/>
</dbReference>
<accession>A0A0K2UIE5</accession>
<protein>
    <recommendedName>
        <fullName evidence="1">DUF7041 domain-containing protein</fullName>
    </recommendedName>
</protein>